<proteinExistence type="predicted"/>
<dbReference type="Proteomes" id="UP001642540">
    <property type="component" value="Unassembled WGS sequence"/>
</dbReference>
<dbReference type="CDD" id="cd01671">
    <property type="entry name" value="CARD"/>
    <property type="match status" value="1"/>
</dbReference>
<comment type="caution">
    <text evidence="1">The sequence shown here is derived from an EMBL/GenBank/DDBJ whole genome shotgun (WGS) entry which is preliminary data.</text>
</comment>
<evidence type="ECO:0000313" key="1">
    <source>
        <dbReference type="EMBL" id="CAL8124370.1"/>
    </source>
</evidence>
<accession>A0ABP1RB71</accession>
<dbReference type="InterPro" id="IPR011029">
    <property type="entry name" value="DEATH-like_dom_sf"/>
</dbReference>
<organism evidence="1 2">
    <name type="scientific">Orchesella dallaii</name>
    <dbReference type="NCBI Taxonomy" id="48710"/>
    <lineage>
        <taxon>Eukaryota</taxon>
        <taxon>Metazoa</taxon>
        <taxon>Ecdysozoa</taxon>
        <taxon>Arthropoda</taxon>
        <taxon>Hexapoda</taxon>
        <taxon>Collembola</taxon>
        <taxon>Entomobryomorpha</taxon>
        <taxon>Entomobryoidea</taxon>
        <taxon>Orchesellidae</taxon>
        <taxon>Orchesellinae</taxon>
        <taxon>Orchesella</taxon>
    </lineage>
</organism>
<keyword evidence="2" id="KW-1185">Reference proteome</keyword>
<sequence length="287" mass="32769">MESWQIAHIQRNRDKLIKFTKCNTLLVASLQTRNILTGEDKSKLAAKNNSEGEIAESSLLFDILETRNGSFNALIEALEATKQTGSLEILQGARADGKHLCLHAEDITDSTNWDELSDTLKSLMYNKLVLFQGTTLKLHELLSHYKQVRIDGKLLHKLAKDMSIPIIVNNQVPDEKNYNYTSRVILARNRLSPNVFLDKEIQDIFVVEGIEKYKLTLLVREVGEGGKTDVSSNQINNLTVRFIHLEFEGDFEKICNYQEHRFTGSRIKMKYLNGSSHQGQWQTCRNS</sequence>
<protein>
    <submittedName>
        <fullName evidence="1">Uncharacterized protein</fullName>
    </submittedName>
</protein>
<reference evidence="1 2" key="1">
    <citation type="submission" date="2024-08" db="EMBL/GenBank/DDBJ databases">
        <authorList>
            <person name="Cucini C."/>
            <person name="Frati F."/>
        </authorList>
    </citation>
    <scope>NUCLEOTIDE SEQUENCE [LARGE SCALE GENOMIC DNA]</scope>
</reference>
<evidence type="ECO:0000313" key="2">
    <source>
        <dbReference type="Proteomes" id="UP001642540"/>
    </source>
</evidence>
<name>A0ABP1RB71_9HEXA</name>
<dbReference type="EMBL" id="CAXLJM020000068">
    <property type="protein sequence ID" value="CAL8124370.1"/>
    <property type="molecule type" value="Genomic_DNA"/>
</dbReference>
<dbReference type="SUPFAM" id="SSF47986">
    <property type="entry name" value="DEATH domain"/>
    <property type="match status" value="1"/>
</dbReference>
<gene>
    <name evidence="1" type="ORF">ODALV1_LOCUS20589</name>
</gene>
<dbReference type="Gene3D" id="1.10.533.10">
    <property type="entry name" value="Death Domain, Fas"/>
    <property type="match status" value="1"/>
</dbReference>